<feature type="region of interest" description="Disordered" evidence="1">
    <location>
        <begin position="61"/>
        <end position="123"/>
    </location>
</feature>
<feature type="region of interest" description="Disordered" evidence="1">
    <location>
        <begin position="490"/>
        <end position="517"/>
    </location>
</feature>
<protein>
    <submittedName>
        <fullName evidence="2">Uncharacterized protein</fullName>
    </submittedName>
</protein>
<feature type="region of interest" description="Disordered" evidence="1">
    <location>
        <begin position="529"/>
        <end position="629"/>
    </location>
</feature>
<comment type="caution">
    <text evidence="2">The sequence shown here is derived from an EMBL/GenBank/DDBJ whole genome shotgun (WGS) entry which is preliminary data.</text>
</comment>
<feature type="compositionally biased region" description="Polar residues" evidence="1">
    <location>
        <begin position="529"/>
        <end position="541"/>
    </location>
</feature>
<keyword evidence="3" id="KW-1185">Reference proteome</keyword>
<feature type="compositionally biased region" description="Polar residues" evidence="1">
    <location>
        <begin position="109"/>
        <end position="123"/>
    </location>
</feature>
<dbReference type="AlphaFoldDB" id="A0AAD5YYT7"/>
<reference evidence="2" key="1">
    <citation type="submission" date="2022-07" db="EMBL/GenBank/DDBJ databases">
        <title>Genome Sequence of Leucocoprinus birnbaumii.</title>
        <authorList>
            <person name="Buettner E."/>
        </authorList>
    </citation>
    <scope>NUCLEOTIDE SEQUENCE</scope>
    <source>
        <strain evidence="2">VT141</strain>
    </source>
</reference>
<feature type="compositionally biased region" description="Low complexity" evidence="1">
    <location>
        <begin position="275"/>
        <end position="289"/>
    </location>
</feature>
<feature type="region of interest" description="Disordered" evidence="1">
    <location>
        <begin position="275"/>
        <end position="301"/>
    </location>
</feature>
<accession>A0AAD5YYT7</accession>
<gene>
    <name evidence="2" type="ORF">NP233_g2754</name>
</gene>
<sequence length="734" mass="78029">MLFTLIRKKSARSISDYYATSFDRPQDSTVMLSTPSYTQGPPPNTPMTAYYKTPHASSSQIYLGKSAAPSTQTPEEEEVQSSSPTTEQEDVRATPVPHGKLVGPDLAISCSTPSSESSHDSQLFSAATMSTSLTSAGLSSTSIAATESFPQELSSKPSLSSLPMSALSPKASASSIGLAYQANASSSNMLSPPAATASRWSLSSSIAGDIEKDKKKDKVGTRKRLTSFISKLTGNNAAKEAKEAVEAATLSPTEISTRGRSFSDASFRDNALLPPVKLKSKSKPPSLKLDASLNPPSASSLRSLTLASKPSLASLNAPLSPSKSSMTTSTPTPTLPSSLVGSPVSASFTPISPIKSTFTSTRLSVSTSMTTTSTTTTASPLMPTTPILSDAPLVSPTLKNAVSVPHLSSTYEGSGLIRRDNSFGANMNNLFFNEHAPPPPPKPFVDDDHNDLADDAEYYTREFSVAQKSDPVEQERLARLSLITDMLDRDLNAGPQQPKEETVPEPPRRDSLFYQPKGTVKVDVATANGVNNETSPHSNRASPVHFRKSSSASRTSSPVQRRSTSGPHPLSPTISTPPPLPATKSGFRGFAARMGISNSLSTPQSPPSPETESKRKSIASLMTNGKRKSTKRRLVISGVGDGQKEVAALRAWLASLGEVRSMVKVKSVEGVMTENGHKDGQNVWVVDFKKSSVAETICRLQANVEIKGAGSVRLSWETPKPKISFHVGKMGWMP</sequence>
<dbReference type="EMBL" id="JANIEX010000122">
    <property type="protein sequence ID" value="KAJ3572925.1"/>
    <property type="molecule type" value="Genomic_DNA"/>
</dbReference>
<evidence type="ECO:0000313" key="2">
    <source>
        <dbReference type="EMBL" id="KAJ3572925.1"/>
    </source>
</evidence>
<proteinExistence type="predicted"/>
<feature type="region of interest" description="Disordered" evidence="1">
    <location>
        <begin position="315"/>
        <end position="342"/>
    </location>
</feature>
<evidence type="ECO:0000256" key="1">
    <source>
        <dbReference type="SAM" id="MobiDB-lite"/>
    </source>
</evidence>
<organism evidence="2 3">
    <name type="scientific">Leucocoprinus birnbaumii</name>
    <dbReference type="NCBI Taxonomy" id="56174"/>
    <lineage>
        <taxon>Eukaryota</taxon>
        <taxon>Fungi</taxon>
        <taxon>Dikarya</taxon>
        <taxon>Basidiomycota</taxon>
        <taxon>Agaricomycotina</taxon>
        <taxon>Agaricomycetes</taxon>
        <taxon>Agaricomycetidae</taxon>
        <taxon>Agaricales</taxon>
        <taxon>Agaricineae</taxon>
        <taxon>Agaricaceae</taxon>
        <taxon>Leucocoprinus</taxon>
    </lineage>
</organism>
<dbReference type="Proteomes" id="UP001213000">
    <property type="component" value="Unassembled WGS sequence"/>
</dbReference>
<name>A0AAD5YYT7_9AGAR</name>
<evidence type="ECO:0000313" key="3">
    <source>
        <dbReference type="Proteomes" id="UP001213000"/>
    </source>
</evidence>
<feature type="compositionally biased region" description="Basic and acidic residues" evidence="1">
    <location>
        <begin position="498"/>
        <end position="511"/>
    </location>
</feature>